<evidence type="ECO:0000313" key="2">
    <source>
        <dbReference type="Proteomes" id="UP001634393"/>
    </source>
</evidence>
<keyword evidence="2" id="KW-1185">Reference proteome</keyword>
<proteinExistence type="predicted"/>
<dbReference type="EMBL" id="JBJXBP010000001">
    <property type="protein sequence ID" value="KAL3850364.1"/>
    <property type="molecule type" value="Genomic_DNA"/>
</dbReference>
<dbReference type="Proteomes" id="UP001634393">
    <property type="component" value="Unassembled WGS sequence"/>
</dbReference>
<dbReference type="AlphaFoldDB" id="A0ABD3ULG2"/>
<accession>A0ABD3ULG2</accession>
<sequence>MWPAPMSKGLAVFVDASTEMSSPVVSKLKSGEIELGPLEEKSETIGAGDLLKAVLLGTMLTAATGLVSGWTKTSAAALALLATNSASSLLTGPSVEKHKRTSPESEIFIQFLVLHILDISNMKL</sequence>
<protein>
    <submittedName>
        <fullName evidence="1">Uncharacterized protein</fullName>
    </submittedName>
</protein>
<comment type="caution">
    <text evidence="1">The sequence shown here is derived from an EMBL/GenBank/DDBJ whole genome shotgun (WGS) entry which is preliminary data.</text>
</comment>
<gene>
    <name evidence="1" type="ORF">ACJIZ3_012246</name>
</gene>
<evidence type="ECO:0000313" key="1">
    <source>
        <dbReference type="EMBL" id="KAL3850364.1"/>
    </source>
</evidence>
<reference evidence="1 2" key="1">
    <citation type="submission" date="2024-12" db="EMBL/GenBank/DDBJ databases">
        <title>The unique morphological basis and parallel evolutionary history of personate flowers in Penstemon.</title>
        <authorList>
            <person name="Depatie T.H."/>
            <person name="Wessinger C.A."/>
        </authorList>
    </citation>
    <scope>NUCLEOTIDE SEQUENCE [LARGE SCALE GENOMIC DNA]</scope>
    <source>
        <strain evidence="1">WTNN_2</strain>
        <tissue evidence="1">Leaf</tissue>
    </source>
</reference>
<organism evidence="1 2">
    <name type="scientific">Penstemon smallii</name>
    <dbReference type="NCBI Taxonomy" id="265156"/>
    <lineage>
        <taxon>Eukaryota</taxon>
        <taxon>Viridiplantae</taxon>
        <taxon>Streptophyta</taxon>
        <taxon>Embryophyta</taxon>
        <taxon>Tracheophyta</taxon>
        <taxon>Spermatophyta</taxon>
        <taxon>Magnoliopsida</taxon>
        <taxon>eudicotyledons</taxon>
        <taxon>Gunneridae</taxon>
        <taxon>Pentapetalae</taxon>
        <taxon>asterids</taxon>
        <taxon>lamiids</taxon>
        <taxon>Lamiales</taxon>
        <taxon>Plantaginaceae</taxon>
        <taxon>Cheloneae</taxon>
        <taxon>Penstemon</taxon>
    </lineage>
</organism>
<name>A0ABD3ULG2_9LAMI</name>